<dbReference type="Proteomes" id="UP001497457">
    <property type="component" value="Unassembled WGS sequence"/>
</dbReference>
<organism evidence="7 8">
    <name type="scientific">Urochloa decumbens</name>
    <dbReference type="NCBI Taxonomy" id="240449"/>
    <lineage>
        <taxon>Eukaryota</taxon>
        <taxon>Viridiplantae</taxon>
        <taxon>Streptophyta</taxon>
        <taxon>Embryophyta</taxon>
        <taxon>Tracheophyta</taxon>
        <taxon>Spermatophyta</taxon>
        <taxon>Magnoliopsida</taxon>
        <taxon>Liliopsida</taxon>
        <taxon>Poales</taxon>
        <taxon>Poaceae</taxon>
        <taxon>PACMAD clade</taxon>
        <taxon>Panicoideae</taxon>
        <taxon>Panicodae</taxon>
        <taxon>Paniceae</taxon>
        <taxon>Melinidinae</taxon>
        <taxon>Urochloa</taxon>
    </lineage>
</organism>
<feature type="compositionally biased region" description="Low complexity" evidence="5">
    <location>
        <begin position="55"/>
        <end position="64"/>
    </location>
</feature>
<evidence type="ECO:0000256" key="5">
    <source>
        <dbReference type="SAM" id="MobiDB-lite"/>
    </source>
</evidence>
<keyword evidence="3" id="KW-0862">Zinc</keyword>
<reference evidence="7 8" key="1">
    <citation type="submission" date="2024-10" db="EMBL/GenBank/DDBJ databases">
        <authorList>
            <person name="Ryan C."/>
        </authorList>
    </citation>
    <scope>NUCLEOTIDE SEQUENCE [LARGE SCALE GENOMIC DNA]</scope>
</reference>
<evidence type="ECO:0000256" key="1">
    <source>
        <dbReference type="ARBA" id="ARBA00022723"/>
    </source>
</evidence>
<keyword evidence="1" id="KW-0479">Metal-binding</keyword>
<dbReference type="EMBL" id="CAXIPR030004510">
    <property type="protein sequence ID" value="CAM0151457.1"/>
    <property type="molecule type" value="Genomic_DNA"/>
</dbReference>
<dbReference type="AlphaFoldDB" id="A0ABC9H9H0"/>
<dbReference type="InterPro" id="IPR013083">
    <property type="entry name" value="Znf_RING/FYVE/PHD"/>
</dbReference>
<feature type="compositionally biased region" description="Basic and acidic residues" evidence="5">
    <location>
        <begin position="65"/>
        <end position="81"/>
    </location>
</feature>
<evidence type="ECO:0000256" key="3">
    <source>
        <dbReference type="ARBA" id="ARBA00022833"/>
    </source>
</evidence>
<evidence type="ECO:0000259" key="6">
    <source>
        <dbReference type="PROSITE" id="PS50089"/>
    </source>
</evidence>
<protein>
    <recommendedName>
        <fullName evidence="6">RING-type domain-containing protein</fullName>
    </recommendedName>
</protein>
<dbReference type="InterPro" id="IPR051834">
    <property type="entry name" value="RING_finger_E3_ligase"/>
</dbReference>
<dbReference type="InterPro" id="IPR001841">
    <property type="entry name" value="Znf_RING"/>
</dbReference>
<feature type="region of interest" description="Disordered" evidence="5">
    <location>
        <begin position="35"/>
        <end position="89"/>
    </location>
</feature>
<evidence type="ECO:0000313" key="7">
    <source>
        <dbReference type="EMBL" id="CAM0151457.1"/>
    </source>
</evidence>
<dbReference type="CDD" id="cd16454">
    <property type="entry name" value="RING-H2_PA-TM-RING"/>
    <property type="match status" value="1"/>
</dbReference>
<evidence type="ECO:0000313" key="8">
    <source>
        <dbReference type="Proteomes" id="UP001497457"/>
    </source>
</evidence>
<accession>A0ABC9H9H0</accession>
<dbReference type="SUPFAM" id="SSF57850">
    <property type="entry name" value="RING/U-box"/>
    <property type="match status" value="1"/>
</dbReference>
<dbReference type="GO" id="GO:0008270">
    <property type="term" value="F:zinc ion binding"/>
    <property type="evidence" value="ECO:0007669"/>
    <property type="project" value="UniProtKB-KW"/>
</dbReference>
<evidence type="ECO:0000256" key="4">
    <source>
        <dbReference type="PROSITE-ProRule" id="PRU00175"/>
    </source>
</evidence>
<name>A0ABC9H9H0_9POAL</name>
<keyword evidence="8" id="KW-1185">Reference proteome</keyword>
<dbReference type="SMART" id="SM00184">
    <property type="entry name" value="RING"/>
    <property type="match status" value="1"/>
</dbReference>
<keyword evidence="2 4" id="KW-0863">Zinc-finger</keyword>
<dbReference type="Gene3D" id="3.30.40.10">
    <property type="entry name" value="Zinc/RING finger domain, C3HC4 (zinc finger)"/>
    <property type="match status" value="1"/>
</dbReference>
<proteinExistence type="predicted"/>
<dbReference type="PROSITE" id="PS50089">
    <property type="entry name" value="ZF_RING_2"/>
    <property type="match status" value="1"/>
</dbReference>
<comment type="caution">
    <text evidence="7">The sequence shown here is derived from an EMBL/GenBank/DDBJ whole genome shotgun (WGS) entry which is preliminary data.</text>
</comment>
<evidence type="ECO:0000256" key="2">
    <source>
        <dbReference type="ARBA" id="ARBA00022771"/>
    </source>
</evidence>
<sequence>MSNSMDEESWREFLQGFRHYQNLQRQLFSGEEDAQVLHASDDVSELSARDQQPLAGAGAAADSAEAPRNHDDSPGHLHDGSFDANGDDEDFNAEYEEEDSDDGGFHPFVGSEDFVRFAELWDQGSHEEAAYHFLSQRVEPDAVEQFREIVESALELVDAENDDDDDDVLDLERIFEAVADGRLVVQVTPARLLDDESYGGGGGSRGVPASSAAVASLEKQKYQQDLGDDHNHNECTICLEDYAPGDELSVMPCTYGHRYHQGCLAAWLERDNVCPLCRHALPTEQEQELAIQFDLNLND</sequence>
<dbReference type="PANTHER" id="PTHR45931:SF3">
    <property type="entry name" value="RING ZINC FINGER-CONTAINING PROTEIN"/>
    <property type="match status" value="1"/>
</dbReference>
<dbReference type="PANTHER" id="PTHR45931">
    <property type="entry name" value="SI:CH211-59O9.10"/>
    <property type="match status" value="1"/>
</dbReference>
<dbReference type="Pfam" id="PF13639">
    <property type="entry name" value="zf-RING_2"/>
    <property type="match status" value="1"/>
</dbReference>
<gene>
    <name evidence="7" type="ORF">URODEC1_LOCUS124394</name>
</gene>
<feature type="domain" description="RING-type" evidence="6">
    <location>
        <begin position="235"/>
        <end position="278"/>
    </location>
</feature>